<comment type="caution">
    <text evidence="3">The sequence shown here is derived from an EMBL/GenBank/DDBJ whole genome shotgun (WGS) entry which is preliminary data.</text>
</comment>
<keyword evidence="1" id="KW-0175">Coiled coil</keyword>
<evidence type="ECO:0000313" key="3">
    <source>
        <dbReference type="EMBL" id="MCM5677982.1"/>
    </source>
</evidence>
<protein>
    <submittedName>
        <fullName evidence="3">DUF3422 domain-containing protein</fullName>
    </submittedName>
</protein>
<dbReference type="Proteomes" id="UP001165541">
    <property type="component" value="Unassembled WGS sequence"/>
</dbReference>
<feature type="coiled-coil region" evidence="1">
    <location>
        <begin position="210"/>
        <end position="237"/>
    </location>
</feature>
<dbReference type="InterPro" id="IPR021830">
    <property type="entry name" value="DUF3422"/>
</dbReference>
<evidence type="ECO:0000256" key="2">
    <source>
        <dbReference type="SAM" id="Phobius"/>
    </source>
</evidence>
<sequence>MLKPHPLRESLHNEVHARPYERMSAPLALSHLALLTPPGETASRVHLHALLKSRHLPLPSEEAGHLSIDLGGVRLRWEQHTEFQTYTFWRQLPDNPSSFEPTAVASVPQDWLRDVPGQWLVGLHVLVTSTREDGHDALVRGSLDEESLIGSTVMDGQAEVYTDFRLHGDGFGRVVLVAASMHPRRLGRTVQRLLEVETYRMTALMGLPAAREVSATLADAERDLAQIAGQIRSAEQDREPELLRQLTQLAGRVESLYASTHARFSASAAYFELVQRRIDELHEHRLAGLQTIGEFMDRRLGPAMQTCAWAARRQQQLSERISRTSNLLRTRVEIEQQQSSKELLDAMNKRQEVQLRLQSAVEGLSVAAITYYGAGLVGYLAKGGKEAGLLPLSPEVLVAGSIPLIALMVWSGLRRLHQMAHRVAGREVLNPH</sequence>
<evidence type="ECO:0000313" key="4">
    <source>
        <dbReference type="Proteomes" id="UP001165541"/>
    </source>
</evidence>
<keyword evidence="2" id="KW-0812">Transmembrane</keyword>
<proteinExistence type="predicted"/>
<dbReference type="Pfam" id="PF11902">
    <property type="entry name" value="DUF3422"/>
    <property type="match status" value="1"/>
</dbReference>
<organism evidence="3 4">
    <name type="scientific">Caldimonas mangrovi</name>
    <dbReference type="NCBI Taxonomy" id="2944811"/>
    <lineage>
        <taxon>Bacteria</taxon>
        <taxon>Pseudomonadati</taxon>
        <taxon>Pseudomonadota</taxon>
        <taxon>Betaproteobacteria</taxon>
        <taxon>Burkholderiales</taxon>
        <taxon>Sphaerotilaceae</taxon>
        <taxon>Caldimonas</taxon>
    </lineage>
</organism>
<keyword evidence="2" id="KW-1133">Transmembrane helix</keyword>
<reference evidence="3" key="1">
    <citation type="submission" date="2022-05" db="EMBL/GenBank/DDBJ databases">
        <title>Schlegelella sp. nov., isolated from mangrove soil.</title>
        <authorList>
            <person name="Liu Y."/>
            <person name="Ge X."/>
            <person name="Liu W."/>
        </authorList>
    </citation>
    <scope>NUCLEOTIDE SEQUENCE</scope>
    <source>
        <strain evidence="3">S2-27</strain>
    </source>
</reference>
<name>A0ABT0YGZ3_9BURK</name>
<keyword evidence="2" id="KW-0472">Membrane</keyword>
<gene>
    <name evidence="3" type="ORF">M8A51_00365</name>
</gene>
<feature type="transmembrane region" description="Helical" evidence="2">
    <location>
        <begin position="396"/>
        <end position="413"/>
    </location>
</feature>
<dbReference type="EMBL" id="JAMKFE010000001">
    <property type="protein sequence ID" value="MCM5677982.1"/>
    <property type="molecule type" value="Genomic_DNA"/>
</dbReference>
<dbReference type="RefSeq" id="WP_251776544.1">
    <property type="nucleotide sequence ID" value="NZ_JAMKFE010000001.1"/>
</dbReference>
<evidence type="ECO:0000256" key="1">
    <source>
        <dbReference type="SAM" id="Coils"/>
    </source>
</evidence>
<keyword evidence="4" id="KW-1185">Reference proteome</keyword>
<feature type="transmembrane region" description="Helical" evidence="2">
    <location>
        <begin position="359"/>
        <end position="381"/>
    </location>
</feature>
<accession>A0ABT0YGZ3</accession>